<proteinExistence type="predicted"/>
<organism evidence="2 3">
    <name type="scientific">Tegillarca granosa</name>
    <name type="common">Malaysian cockle</name>
    <name type="synonym">Anadara granosa</name>
    <dbReference type="NCBI Taxonomy" id="220873"/>
    <lineage>
        <taxon>Eukaryota</taxon>
        <taxon>Metazoa</taxon>
        <taxon>Spiralia</taxon>
        <taxon>Lophotrochozoa</taxon>
        <taxon>Mollusca</taxon>
        <taxon>Bivalvia</taxon>
        <taxon>Autobranchia</taxon>
        <taxon>Pteriomorphia</taxon>
        <taxon>Arcoida</taxon>
        <taxon>Arcoidea</taxon>
        <taxon>Arcidae</taxon>
        <taxon>Tegillarca</taxon>
    </lineage>
</organism>
<dbReference type="EMBL" id="JARBDR010000917">
    <property type="protein sequence ID" value="KAJ8303635.1"/>
    <property type="molecule type" value="Genomic_DNA"/>
</dbReference>
<accession>A0ABQ9EEP2</accession>
<dbReference type="Proteomes" id="UP001217089">
    <property type="component" value="Unassembled WGS sequence"/>
</dbReference>
<evidence type="ECO:0000256" key="1">
    <source>
        <dbReference type="SAM" id="Phobius"/>
    </source>
</evidence>
<keyword evidence="3" id="KW-1185">Reference proteome</keyword>
<keyword evidence="1" id="KW-1133">Transmembrane helix</keyword>
<keyword evidence="1" id="KW-0812">Transmembrane</keyword>
<feature type="transmembrane region" description="Helical" evidence="1">
    <location>
        <begin position="7"/>
        <end position="30"/>
    </location>
</feature>
<protein>
    <submittedName>
        <fullName evidence="2">Uncharacterized protein</fullName>
    </submittedName>
</protein>
<name>A0ABQ9EEP2_TEGGR</name>
<comment type="caution">
    <text evidence="2">The sequence shown here is derived from an EMBL/GenBank/DDBJ whole genome shotgun (WGS) entry which is preliminary data.</text>
</comment>
<evidence type="ECO:0000313" key="3">
    <source>
        <dbReference type="Proteomes" id="UP001217089"/>
    </source>
</evidence>
<evidence type="ECO:0000313" key="2">
    <source>
        <dbReference type="EMBL" id="KAJ8303635.1"/>
    </source>
</evidence>
<gene>
    <name evidence="2" type="ORF">KUTeg_020031</name>
</gene>
<sequence length="338" mass="40389">MEVRSRLVILYFMMSECYFILFISLLNFPIDDNNTNKKRLQSDRTCCLITLVRIHVLCNMDTVPKKCIPKIKLVMMISRYHCKCWSEQVTCVDFHKFGILLDQNAKNNISRQKNIHYKDFNMLKQTKQTQNFAYMNNIIQALNQFVEMGYFKENTNISGFYKSAKMRETENLFVSTIKSVLIILKKKIKTLHIKITFAYFHKKRNFFYTKSFKINKDIELEAVNKKNTIEKHKFKIEIFQIKTFKDIIVPQITYGANCNKSLFKSYYNKVKLMINYYFFLHAIQLTFKLCSFRIFDKIRKKSLNLRNYRMFYKLLPSNHMIQRGTEESAGDSVLGKIR</sequence>
<reference evidence="2 3" key="1">
    <citation type="submission" date="2022-12" db="EMBL/GenBank/DDBJ databases">
        <title>Chromosome-level genome of Tegillarca granosa.</title>
        <authorList>
            <person name="Kim J."/>
        </authorList>
    </citation>
    <scope>NUCLEOTIDE SEQUENCE [LARGE SCALE GENOMIC DNA]</scope>
    <source>
        <strain evidence="2">Teg-2019</strain>
        <tissue evidence="2">Adductor muscle</tissue>
    </source>
</reference>
<keyword evidence="1" id="KW-0472">Membrane</keyword>